<feature type="compositionally biased region" description="Low complexity" evidence="1">
    <location>
        <begin position="148"/>
        <end position="164"/>
    </location>
</feature>
<dbReference type="EMBL" id="LR862135">
    <property type="protein sequence ID" value="CAD1840735.1"/>
    <property type="molecule type" value="Genomic_DNA"/>
</dbReference>
<evidence type="ECO:0000256" key="1">
    <source>
        <dbReference type="SAM" id="MobiDB-lite"/>
    </source>
</evidence>
<name>A0A6V7QD11_ANACO</name>
<gene>
    <name evidence="2" type="ORF">CB5_LOCUS23946</name>
</gene>
<sequence>MPHAIYKTDLKVEAIKQAQVKTEGKGVSFPEHTRSSEEMGPGEELPCAEPRIYCPSHCLEHSESQQYRPCIIVPIPVRSLQQLLPLLPPQGGQRRIGSSGASGTVAAAGAGDLTCCFLSWLISSWMVRTRRHCHPSTPPTACRRRARSSPTGAPAPACAPPRSRTPSHRHRVLHRPHPQINF</sequence>
<proteinExistence type="predicted"/>
<reference evidence="2" key="1">
    <citation type="submission" date="2020-07" db="EMBL/GenBank/DDBJ databases">
        <authorList>
            <person name="Lin J."/>
        </authorList>
    </citation>
    <scope>NUCLEOTIDE SEQUENCE</scope>
</reference>
<feature type="region of interest" description="Disordered" evidence="1">
    <location>
        <begin position="23"/>
        <end position="44"/>
    </location>
</feature>
<dbReference type="AlphaFoldDB" id="A0A6V7QD11"/>
<feature type="compositionally biased region" description="Basic residues" evidence="1">
    <location>
        <begin position="165"/>
        <end position="182"/>
    </location>
</feature>
<accession>A0A6V7QD11</accession>
<feature type="region of interest" description="Disordered" evidence="1">
    <location>
        <begin position="135"/>
        <end position="182"/>
    </location>
</feature>
<organism evidence="2">
    <name type="scientific">Ananas comosus var. bracteatus</name>
    <name type="common">red pineapple</name>
    <dbReference type="NCBI Taxonomy" id="296719"/>
    <lineage>
        <taxon>Eukaryota</taxon>
        <taxon>Viridiplantae</taxon>
        <taxon>Streptophyta</taxon>
        <taxon>Embryophyta</taxon>
        <taxon>Tracheophyta</taxon>
        <taxon>Spermatophyta</taxon>
        <taxon>Magnoliopsida</taxon>
        <taxon>Liliopsida</taxon>
        <taxon>Poales</taxon>
        <taxon>Bromeliaceae</taxon>
        <taxon>Bromelioideae</taxon>
        <taxon>Ananas</taxon>
    </lineage>
</organism>
<protein>
    <submittedName>
        <fullName evidence="2">Uncharacterized protein</fullName>
    </submittedName>
</protein>
<evidence type="ECO:0000313" key="2">
    <source>
        <dbReference type="EMBL" id="CAD1840735.1"/>
    </source>
</evidence>